<sequence length="90" mass="10664">MSLLIPADESTIEEGYFAPQHCPKRLLNATWIIYGRRTKLNKTGKRKIYFDKWYHHPMLSPLKRKSLVRTSGIRRGDCKYVDTCPRRKLL</sequence>
<reference evidence="1" key="1">
    <citation type="submission" date="2021-06" db="EMBL/GenBank/DDBJ databases">
        <authorList>
            <person name="Hodson N. C."/>
            <person name="Mongue J. A."/>
            <person name="Jaron S. K."/>
        </authorList>
    </citation>
    <scope>NUCLEOTIDE SEQUENCE</scope>
</reference>
<gene>
    <name evidence="1" type="ORF">AFUS01_LOCUS9004</name>
</gene>
<organism evidence="1 2">
    <name type="scientific">Allacma fusca</name>
    <dbReference type="NCBI Taxonomy" id="39272"/>
    <lineage>
        <taxon>Eukaryota</taxon>
        <taxon>Metazoa</taxon>
        <taxon>Ecdysozoa</taxon>
        <taxon>Arthropoda</taxon>
        <taxon>Hexapoda</taxon>
        <taxon>Collembola</taxon>
        <taxon>Symphypleona</taxon>
        <taxon>Sminthuridae</taxon>
        <taxon>Allacma</taxon>
    </lineage>
</organism>
<accession>A0A8J2K475</accession>
<name>A0A8J2K475_9HEXA</name>
<proteinExistence type="predicted"/>
<evidence type="ECO:0000313" key="2">
    <source>
        <dbReference type="Proteomes" id="UP000708208"/>
    </source>
</evidence>
<dbReference type="EMBL" id="CAJVCH010063720">
    <property type="protein sequence ID" value="CAG7719694.1"/>
    <property type="molecule type" value="Genomic_DNA"/>
</dbReference>
<comment type="caution">
    <text evidence="1">The sequence shown here is derived from an EMBL/GenBank/DDBJ whole genome shotgun (WGS) entry which is preliminary data.</text>
</comment>
<protein>
    <submittedName>
        <fullName evidence="1">Uncharacterized protein</fullName>
    </submittedName>
</protein>
<keyword evidence="2" id="KW-1185">Reference proteome</keyword>
<dbReference type="AlphaFoldDB" id="A0A8J2K475"/>
<evidence type="ECO:0000313" key="1">
    <source>
        <dbReference type="EMBL" id="CAG7719694.1"/>
    </source>
</evidence>
<dbReference type="Proteomes" id="UP000708208">
    <property type="component" value="Unassembled WGS sequence"/>
</dbReference>